<dbReference type="EMBL" id="FOZS01000010">
    <property type="protein sequence ID" value="SFT07980.1"/>
    <property type="molecule type" value="Genomic_DNA"/>
</dbReference>
<keyword evidence="1" id="KW-1133">Transmembrane helix</keyword>
<accession>A0A1I6V2N4</accession>
<proteinExistence type="predicted"/>
<dbReference type="AlphaFoldDB" id="A0A1I6V2N4"/>
<evidence type="ECO:0000256" key="1">
    <source>
        <dbReference type="SAM" id="Phobius"/>
    </source>
</evidence>
<keyword evidence="1" id="KW-0812">Transmembrane</keyword>
<organism evidence="2 3">
    <name type="scientific">Halostagnicola kamekurae</name>
    <dbReference type="NCBI Taxonomy" id="619731"/>
    <lineage>
        <taxon>Archaea</taxon>
        <taxon>Methanobacteriati</taxon>
        <taxon>Methanobacteriota</taxon>
        <taxon>Stenosarchaea group</taxon>
        <taxon>Halobacteria</taxon>
        <taxon>Halobacteriales</taxon>
        <taxon>Natrialbaceae</taxon>
        <taxon>Halostagnicola</taxon>
    </lineage>
</organism>
<evidence type="ECO:0000313" key="3">
    <source>
        <dbReference type="Proteomes" id="UP000199199"/>
    </source>
</evidence>
<dbReference type="RefSeq" id="WP_092907819.1">
    <property type="nucleotide sequence ID" value="NZ_FOZS01000010.1"/>
</dbReference>
<evidence type="ECO:0000313" key="2">
    <source>
        <dbReference type="EMBL" id="SFT07980.1"/>
    </source>
</evidence>
<keyword evidence="1" id="KW-0472">Membrane</keyword>
<name>A0A1I6V2N4_9EURY</name>
<dbReference type="Proteomes" id="UP000199199">
    <property type="component" value="Unassembled WGS sequence"/>
</dbReference>
<protein>
    <submittedName>
        <fullName evidence="2">Uncharacterized protein</fullName>
    </submittedName>
</protein>
<feature type="transmembrane region" description="Helical" evidence="1">
    <location>
        <begin position="39"/>
        <end position="62"/>
    </location>
</feature>
<gene>
    <name evidence="2" type="ORF">SAMN04488556_0010</name>
</gene>
<keyword evidence="3" id="KW-1185">Reference proteome</keyword>
<reference evidence="3" key="1">
    <citation type="submission" date="2016-10" db="EMBL/GenBank/DDBJ databases">
        <authorList>
            <person name="Varghese N."/>
            <person name="Submissions S."/>
        </authorList>
    </citation>
    <scope>NUCLEOTIDE SEQUENCE [LARGE SCALE GENOMIC DNA]</scope>
    <source>
        <strain evidence="3">DSM 22427</strain>
    </source>
</reference>
<sequence length="70" mass="6915">MNSVTASRRSLLGLAGLASLCCVGPGTMAVTGGTTVGLVAGLVEGLFVLTVLGALALLFRLWSGCSACET</sequence>